<sequence>MSVGRPYVGTTSSLFSGNDLLASHNALCSQNMTEFQRKIELQSLEDFQYLVTKIRRAAQAKIDMDLPPMEGEDPMRKRVEALVAQYIMKVLESVSANIAINGLDPSPSLIHALLHSTTNTLQETEEHEPFDTRLLERAKNLARKEEDLVEEIAALRRLAPAQIFETVKSAYSQGLETDEQIIRNLEQQAEASEQRPTNLGIQALERQEAVEGDWTRSVQGLKILMHSMPEMIAKKERAEMVEEYVLRDNI</sequence>
<gene>
    <name evidence="2" type="ORF">BGTH12_LOCUS4348</name>
</gene>
<keyword evidence="1" id="KW-0175">Coiled coil</keyword>
<proteinExistence type="predicted"/>
<evidence type="ECO:0000256" key="1">
    <source>
        <dbReference type="SAM" id="Coils"/>
    </source>
</evidence>
<evidence type="ECO:0000313" key="3">
    <source>
        <dbReference type="Proteomes" id="UP000683417"/>
    </source>
</evidence>
<comment type="caution">
    <text evidence="2">The sequence shown here is derived from an EMBL/GenBank/DDBJ whole genome shotgun (WGS) entry which is preliminary data.</text>
</comment>
<accession>A0A9W4D1N7</accession>
<evidence type="ECO:0000313" key="2">
    <source>
        <dbReference type="EMBL" id="CAD6502990.1"/>
    </source>
</evidence>
<name>A0A9W4D1N7_BLUGR</name>
<protein>
    <submittedName>
        <fullName evidence="2">BgTH12-02664</fullName>
    </submittedName>
</protein>
<dbReference type="PANTHER" id="PTHR31749:SF3">
    <property type="entry name" value="KINETOCHORE-ASSOCIATED PROTEIN NSL1 HOMOLOG"/>
    <property type="match status" value="1"/>
</dbReference>
<dbReference type="PANTHER" id="PTHR31749">
    <property type="entry name" value="KINETOCHORE-ASSOCIATED PROTEIN NSL1 HOMOLOG"/>
    <property type="match status" value="1"/>
</dbReference>
<dbReference type="GO" id="GO:0000070">
    <property type="term" value="P:mitotic sister chromatid segregation"/>
    <property type="evidence" value="ECO:0007669"/>
    <property type="project" value="InterPro"/>
</dbReference>
<organism evidence="2 3">
    <name type="scientific">Blumeria graminis f. sp. triticale</name>
    <dbReference type="NCBI Taxonomy" id="1689686"/>
    <lineage>
        <taxon>Eukaryota</taxon>
        <taxon>Fungi</taxon>
        <taxon>Dikarya</taxon>
        <taxon>Ascomycota</taxon>
        <taxon>Pezizomycotina</taxon>
        <taxon>Leotiomycetes</taxon>
        <taxon>Erysiphales</taxon>
        <taxon>Erysiphaceae</taxon>
        <taxon>Blumeria</taxon>
    </lineage>
</organism>
<dbReference type="Proteomes" id="UP000683417">
    <property type="component" value="Unassembled WGS sequence"/>
</dbReference>
<dbReference type="EMBL" id="CAJHIT010000007">
    <property type="protein sequence ID" value="CAD6502990.1"/>
    <property type="molecule type" value="Genomic_DNA"/>
</dbReference>
<dbReference type="GO" id="GO:0000444">
    <property type="term" value="C:MIS12/MIND type complex"/>
    <property type="evidence" value="ECO:0007669"/>
    <property type="project" value="TreeGrafter"/>
</dbReference>
<dbReference type="AlphaFoldDB" id="A0A9W4D1N7"/>
<feature type="coiled-coil region" evidence="1">
    <location>
        <begin position="135"/>
        <end position="195"/>
    </location>
</feature>
<reference evidence="2" key="1">
    <citation type="submission" date="2020-10" db="EMBL/GenBank/DDBJ databases">
        <authorList>
            <person name="Muller C M."/>
        </authorList>
    </citation>
    <scope>NUCLEOTIDE SEQUENCE</scope>
    <source>
        <strain evidence="2">THUN-12</strain>
    </source>
</reference>
<dbReference type="InterPro" id="IPR013950">
    <property type="entry name" value="Mis14/Nsl1"/>
</dbReference>
<dbReference type="Pfam" id="PF08641">
    <property type="entry name" value="Mis14"/>
    <property type="match status" value="1"/>
</dbReference>